<proteinExistence type="predicted"/>
<evidence type="ECO:0000313" key="1">
    <source>
        <dbReference type="EMBL" id="GFR23895.1"/>
    </source>
</evidence>
<name>A0A8X6J7P9_TRICU</name>
<dbReference type="EMBL" id="BMAO01008494">
    <property type="protein sequence ID" value="GFR23895.1"/>
    <property type="molecule type" value="Genomic_DNA"/>
</dbReference>
<accession>A0A8X6J7P9</accession>
<dbReference type="AlphaFoldDB" id="A0A8X6J7P9"/>
<evidence type="ECO:0000313" key="2">
    <source>
        <dbReference type="Proteomes" id="UP000887116"/>
    </source>
</evidence>
<comment type="caution">
    <text evidence="1">The sequence shown here is derived from an EMBL/GenBank/DDBJ whole genome shotgun (WGS) entry which is preliminary data.</text>
</comment>
<feature type="non-terminal residue" evidence="1">
    <location>
        <position position="44"/>
    </location>
</feature>
<dbReference type="Proteomes" id="UP000887116">
    <property type="component" value="Unassembled WGS sequence"/>
</dbReference>
<sequence length="44" mass="5082">MGAVEECIALNIRCYCYDFVSKRSHRPKFLDVGGIEFKEVVTQE</sequence>
<gene>
    <name evidence="1" type="ORF">TNCT_179321</name>
</gene>
<organism evidence="1 2">
    <name type="scientific">Trichonephila clavata</name>
    <name type="common">Joro spider</name>
    <name type="synonym">Nephila clavata</name>
    <dbReference type="NCBI Taxonomy" id="2740835"/>
    <lineage>
        <taxon>Eukaryota</taxon>
        <taxon>Metazoa</taxon>
        <taxon>Ecdysozoa</taxon>
        <taxon>Arthropoda</taxon>
        <taxon>Chelicerata</taxon>
        <taxon>Arachnida</taxon>
        <taxon>Araneae</taxon>
        <taxon>Araneomorphae</taxon>
        <taxon>Entelegynae</taxon>
        <taxon>Araneoidea</taxon>
        <taxon>Nephilidae</taxon>
        <taxon>Trichonephila</taxon>
    </lineage>
</organism>
<keyword evidence="2" id="KW-1185">Reference proteome</keyword>
<reference evidence="1" key="1">
    <citation type="submission" date="2020-07" db="EMBL/GenBank/DDBJ databases">
        <title>Multicomponent nature underlies the extraordinary mechanical properties of spider dragline silk.</title>
        <authorList>
            <person name="Kono N."/>
            <person name="Nakamura H."/>
            <person name="Mori M."/>
            <person name="Yoshida Y."/>
            <person name="Ohtoshi R."/>
            <person name="Malay A.D."/>
            <person name="Moran D.A.P."/>
            <person name="Tomita M."/>
            <person name="Numata K."/>
            <person name="Arakawa K."/>
        </authorList>
    </citation>
    <scope>NUCLEOTIDE SEQUENCE</scope>
</reference>
<protein>
    <submittedName>
        <fullName evidence="1">Uncharacterized protein</fullName>
    </submittedName>
</protein>